<feature type="transmembrane region" description="Helical" evidence="6">
    <location>
        <begin position="119"/>
        <end position="136"/>
    </location>
</feature>
<accession>A0A0R1H451</accession>
<comment type="caution">
    <text evidence="7">The sequence shown here is derived from an EMBL/GenBank/DDBJ whole genome shotgun (WGS) entry which is preliminary data.</text>
</comment>
<dbReference type="Gene3D" id="1.10.4160.10">
    <property type="entry name" value="Hydantoin permease"/>
    <property type="match status" value="1"/>
</dbReference>
<feature type="transmembrane region" description="Helical" evidence="6">
    <location>
        <begin position="210"/>
        <end position="234"/>
    </location>
</feature>
<dbReference type="OrthoDB" id="9780088at2"/>
<dbReference type="PANTHER" id="PTHR30569:SF0">
    <property type="entry name" value="CYTOSINE PERMEASE"/>
    <property type="match status" value="1"/>
</dbReference>
<dbReference type="AlphaFoldDB" id="A0A0R1H451"/>
<dbReference type="InterPro" id="IPR001248">
    <property type="entry name" value="Pur-cyt_permease"/>
</dbReference>
<keyword evidence="3 6" id="KW-0812">Transmembrane</keyword>
<organism evidence="7 8">
    <name type="scientific">Loigolactobacillus bifermentans DSM 20003</name>
    <dbReference type="NCBI Taxonomy" id="1423726"/>
    <lineage>
        <taxon>Bacteria</taxon>
        <taxon>Bacillati</taxon>
        <taxon>Bacillota</taxon>
        <taxon>Bacilli</taxon>
        <taxon>Lactobacillales</taxon>
        <taxon>Lactobacillaceae</taxon>
        <taxon>Loigolactobacillus</taxon>
    </lineage>
</organism>
<comment type="similarity">
    <text evidence="2">Belongs to the purine-cytosine permease (2.A.39) family.</text>
</comment>
<dbReference type="Pfam" id="PF02133">
    <property type="entry name" value="Transp_cyt_pur"/>
    <property type="match status" value="1"/>
</dbReference>
<dbReference type="GO" id="GO:0015209">
    <property type="term" value="F:cytosine transmembrane transporter activity"/>
    <property type="evidence" value="ECO:0007669"/>
    <property type="project" value="InterPro"/>
</dbReference>
<sequence>MANTQTRTQFLLWLGAAISIAEIVTGTLMAPLGLGKGFLAIVLGHLIGCLGFLLPAAYLGAKRHQSAIESTEFVFGRWGVLLFSCLNGLQLLGWTAVMIVNAAQAMNGVSGQLFGHRNFVVMAVIIALLIGLWLWLDVKILFKLNNVIVVILLLGSLIVLGLVLHTGVTAGAISGQMSFGAAVELNVTMGLSWLPLIGDYTQQTKRPFTISLASAGGYGLGSLLMFSIGLLLAARTGLDFATFLTHSGLGLIALLIIIFSTVTTTFMDAHSAAVSLQNVWPKSNARVIALIVTAVGLVIALVASMQTYENFLYFIGSIFTPLYTIVFVSYFVLKRPLPVWGNFMWWLLGVVGYYGLQHYDFVGGTTLLLAVLLGLLVWLSAKVQRTIV</sequence>
<dbReference type="EMBL" id="AZDA01000001">
    <property type="protein sequence ID" value="KRK40968.1"/>
    <property type="molecule type" value="Genomic_DNA"/>
</dbReference>
<feature type="transmembrane region" description="Helical" evidence="6">
    <location>
        <begin position="287"/>
        <end position="305"/>
    </location>
</feature>
<dbReference type="PANTHER" id="PTHR30569">
    <property type="entry name" value="CYTOSINE TRANSPORTER CODB"/>
    <property type="match status" value="1"/>
</dbReference>
<name>A0A0R1H451_9LACO</name>
<feature type="transmembrane region" description="Helical" evidence="6">
    <location>
        <begin position="240"/>
        <end position="266"/>
    </location>
</feature>
<feature type="transmembrane region" description="Helical" evidence="6">
    <location>
        <begin position="362"/>
        <end position="381"/>
    </location>
</feature>
<dbReference type="PATRIC" id="fig|1423726.3.peg.1726"/>
<dbReference type="InterPro" id="IPR012732">
    <property type="entry name" value="Thia_CytX"/>
</dbReference>
<reference evidence="7 8" key="1">
    <citation type="journal article" date="2015" name="Genome Announc.">
        <title>Expanding the biotechnology potential of lactobacilli through comparative genomics of 213 strains and associated genera.</title>
        <authorList>
            <person name="Sun Z."/>
            <person name="Harris H.M."/>
            <person name="McCann A."/>
            <person name="Guo C."/>
            <person name="Argimon S."/>
            <person name="Zhang W."/>
            <person name="Yang X."/>
            <person name="Jeffery I.B."/>
            <person name="Cooney J.C."/>
            <person name="Kagawa T.F."/>
            <person name="Liu W."/>
            <person name="Song Y."/>
            <person name="Salvetti E."/>
            <person name="Wrobel A."/>
            <person name="Rasinkangas P."/>
            <person name="Parkhill J."/>
            <person name="Rea M.C."/>
            <person name="O'Sullivan O."/>
            <person name="Ritari J."/>
            <person name="Douillard F.P."/>
            <person name="Paul Ross R."/>
            <person name="Yang R."/>
            <person name="Briner A.E."/>
            <person name="Felis G.E."/>
            <person name="de Vos W.M."/>
            <person name="Barrangou R."/>
            <person name="Klaenhammer T.R."/>
            <person name="Caufield P.W."/>
            <person name="Cui Y."/>
            <person name="Zhang H."/>
            <person name="O'Toole P.W."/>
        </authorList>
    </citation>
    <scope>NUCLEOTIDE SEQUENCE [LARGE SCALE GENOMIC DNA]</scope>
    <source>
        <strain evidence="7 8">DSM 20003</strain>
    </source>
</reference>
<feature type="transmembrane region" description="Helical" evidence="6">
    <location>
        <begin position="80"/>
        <end position="99"/>
    </location>
</feature>
<feature type="transmembrane region" description="Helical" evidence="6">
    <location>
        <begin position="38"/>
        <end position="59"/>
    </location>
</feature>
<evidence type="ECO:0000256" key="2">
    <source>
        <dbReference type="ARBA" id="ARBA00008974"/>
    </source>
</evidence>
<protein>
    <submittedName>
        <fullName evidence="7">Purine-cytosine transport protein</fullName>
    </submittedName>
</protein>
<dbReference type="Proteomes" id="UP000051461">
    <property type="component" value="Unassembled WGS sequence"/>
</dbReference>
<feature type="transmembrane region" description="Helical" evidence="6">
    <location>
        <begin position="148"/>
        <end position="173"/>
    </location>
</feature>
<feature type="transmembrane region" description="Helical" evidence="6">
    <location>
        <begin position="12"/>
        <end position="32"/>
    </location>
</feature>
<keyword evidence="4 6" id="KW-1133">Transmembrane helix</keyword>
<keyword evidence="8" id="KW-1185">Reference proteome</keyword>
<keyword evidence="5 6" id="KW-0472">Membrane</keyword>
<gene>
    <name evidence="7" type="ORF">FC07_GL001666</name>
</gene>
<feature type="transmembrane region" description="Helical" evidence="6">
    <location>
        <begin position="339"/>
        <end position="356"/>
    </location>
</feature>
<evidence type="ECO:0000256" key="3">
    <source>
        <dbReference type="ARBA" id="ARBA00022692"/>
    </source>
</evidence>
<dbReference type="RefSeq" id="WP_057903100.1">
    <property type="nucleotide sequence ID" value="NZ_AZDA01000001.1"/>
</dbReference>
<evidence type="ECO:0000313" key="8">
    <source>
        <dbReference type="Proteomes" id="UP000051461"/>
    </source>
</evidence>
<dbReference type="STRING" id="1423726.FC07_GL001666"/>
<evidence type="ECO:0000313" key="7">
    <source>
        <dbReference type="EMBL" id="KRK40968.1"/>
    </source>
</evidence>
<evidence type="ECO:0000256" key="4">
    <source>
        <dbReference type="ARBA" id="ARBA00022989"/>
    </source>
</evidence>
<proteinExistence type="inferred from homology"/>
<evidence type="ECO:0000256" key="1">
    <source>
        <dbReference type="ARBA" id="ARBA00004141"/>
    </source>
</evidence>
<evidence type="ECO:0000256" key="6">
    <source>
        <dbReference type="SAM" id="Phobius"/>
    </source>
</evidence>
<evidence type="ECO:0000256" key="5">
    <source>
        <dbReference type="ARBA" id="ARBA00023136"/>
    </source>
</evidence>
<dbReference type="NCBIfam" id="TIGR02358">
    <property type="entry name" value="thia_cytX"/>
    <property type="match status" value="1"/>
</dbReference>
<feature type="transmembrane region" description="Helical" evidence="6">
    <location>
        <begin position="311"/>
        <end position="332"/>
    </location>
</feature>
<comment type="subcellular location">
    <subcellularLocation>
        <location evidence="1">Membrane</location>
        <topology evidence="1">Multi-pass membrane protein</topology>
    </subcellularLocation>
</comment>
<feature type="transmembrane region" description="Helical" evidence="6">
    <location>
        <begin position="179"/>
        <end position="198"/>
    </location>
</feature>
<dbReference type="InterPro" id="IPR030191">
    <property type="entry name" value="CodB"/>
</dbReference>
<dbReference type="GO" id="GO:0005886">
    <property type="term" value="C:plasma membrane"/>
    <property type="evidence" value="ECO:0007669"/>
    <property type="project" value="TreeGrafter"/>
</dbReference>